<protein>
    <submittedName>
        <fullName evidence="1">Uncharacterized protein</fullName>
    </submittedName>
</protein>
<organism evidence="1 2">
    <name type="scientific">Microlunatus panaciterrae</name>
    <dbReference type="NCBI Taxonomy" id="400768"/>
    <lineage>
        <taxon>Bacteria</taxon>
        <taxon>Bacillati</taxon>
        <taxon>Actinomycetota</taxon>
        <taxon>Actinomycetes</taxon>
        <taxon>Propionibacteriales</taxon>
        <taxon>Propionibacteriaceae</taxon>
        <taxon>Microlunatus</taxon>
    </lineage>
</organism>
<proteinExistence type="predicted"/>
<evidence type="ECO:0000313" key="2">
    <source>
        <dbReference type="Proteomes" id="UP000704762"/>
    </source>
</evidence>
<comment type="caution">
    <text evidence="1">The sequence shown here is derived from an EMBL/GenBank/DDBJ whole genome shotgun (WGS) entry which is preliminary data.</text>
</comment>
<accession>A0ABS2RHS9</accession>
<name>A0ABS2RHS9_9ACTN</name>
<keyword evidence="2" id="KW-1185">Reference proteome</keyword>
<gene>
    <name evidence="1" type="ORF">JOE57_001481</name>
</gene>
<dbReference type="EMBL" id="JAFBCF010000001">
    <property type="protein sequence ID" value="MBM7798560.1"/>
    <property type="molecule type" value="Genomic_DNA"/>
</dbReference>
<reference evidence="1 2" key="1">
    <citation type="submission" date="2021-01" db="EMBL/GenBank/DDBJ databases">
        <title>Sequencing the genomes of 1000 actinobacteria strains.</title>
        <authorList>
            <person name="Klenk H.-P."/>
        </authorList>
    </citation>
    <scope>NUCLEOTIDE SEQUENCE [LARGE SCALE GENOMIC DNA]</scope>
    <source>
        <strain evidence="1 2">DSM 18662</strain>
    </source>
</reference>
<dbReference type="RefSeq" id="WP_204917084.1">
    <property type="nucleotide sequence ID" value="NZ_BAAAQP010000002.1"/>
</dbReference>
<sequence>MSRTGNRVGAAAVLAVILLQVAVPLIANCLQPPTRFGFQMYSGLGSTEVKIIGRDGESIPFDQQAALPGLLRPEFDWTRDLPEYLCAHVSGAHQVTVVQSTHRRTLTCP</sequence>
<evidence type="ECO:0000313" key="1">
    <source>
        <dbReference type="EMBL" id="MBM7798560.1"/>
    </source>
</evidence>
<dbReference type="Proteomes" id="UP000704762">
    <property type="component" value="Unassembled WGS sequence"/>
</dbReference>